<dbReference type="GO" id="GO:0005737">
    <property type="term" value="C:cytoplasm"/>
    <property type="evidence" value="ECO:0007669"/>
    <property type="project" value="TreeGrafter"/>
</dbReference>
<evidence type="ECO:0000256" key="2">
    <source>
        <dbReference type="ARBA" id="ARBA00022840"/>
    </source>
</evidence>
<dbReference type="AlphaFoldDB" id="A0A0D3IG61"/>
<dbReference type="GO" id="GO:0005524">
    <property type="term" value="F:ATP binding"/>
    <property type="evidence" value="ECO:0007669"/>
    <property type="project" value="UniProtKB-KW"/>
</dbReference>
<dbReference type="InterPro" id="IPR050130">
    <property type="entry name" value="ClpA_ClpB"/>
</dbReference>
<evidence type="ECO:0000313" key="6">
    <source>
        <dbReference type="Proteomes" id="UP000013827"/>
    </source>
</evidence>
<dbReference type="STRING" id="2903.R1DHG8"/>
<feature type="coiled-coil region" evidence="3">
    <location>
        <begin position="57"/>
        <end position="85"/>
    </location>
</feature>
<dbReference type="SUPFAM" id="SSF52540">
    <property type="entry name" value="P-loop containing nucleoside triphosphate hydrolases"/>
    <property type="match status" value="1"/>
</dbReference>
<keyword evidence="6" id="KW-1185">Reference proteome</keyword>
<dbReference type="InterPro" id="IPR001270">
    <property type="entry name" value="ClpA/B"/>
</dbReference>
<dbReference type="GO" id="GO:0016887">
    <property type="term" value="F:ATP hydrolysis activity"/>
    <property type="evidence" value="ECO:0007669"/>
    <property type="project" value="InterPro"/>
</dbReference>
<dbReference type="Pfam" id="PF07724">
    <property type="entry name" value="AAA_2"/>
    <property type="match status" value="1"/>
</dbReference>
<dbReference type="SMART" id="SM00382">
    <property type="entry name" value="AAA"/>
    <property type="match status" value="1"/>
</dbReference>
<accession>A0A0D3IG61</accession>
<dbReference type="InterPro" id="IPR003593">
    <property type="entry name" value="AAA+_ATPase"/>
</dbReference>
<evidence type="ECO:0000256" key="1">
    <source>
        <dbReference type="ARBA" id="ARBA00022741"/>
    </source>
</evidence>
<organism evidence="5 6">
    <name type="scientific">Emiliania huxleyi (strain CCMP1516)</name>
    <dbReference type="NCBI Taxonomy" id="280463"/>
    <lineage>
        <taxon>Eukaryota</taxon>
        <taxon>Haptista</taxon>
        <taxon>Haptophyta</taxon>
        <taxon>Prymnesiophyceae</taxon>
        <taxon>Isochrysidales</taxon>
        <taxon>Noelaerhabdaceae</taxon>
        <taxon>Emiliania</taxon>
    </lineage>
</organism>
<reference evidence="5" key="2">
    <citation type="submission" date="2024-10" db="UniProtKB">
        <authorList>
            <consortium name="EnsemblProtists"/>
        </authorList>
    </citation>
    <scope>IDENTIFICATION</scope>
</reference>
<keyword evidence="1" id="KW-0547">Nucleotide-binding</keyword>
<dbReference type="Proteomes" id="UP000013827">
    <property type="component" value="Unassembled WGS sequence"/>
</dbReference>
<sequence length="436" mass="47127">MLPRSVSAAAAACRRSVRLHAACRSIRIMAADRVPGVKSVSGAPVLQPVSAQAAAAAAKMEAAVRAQRQQRARALEEAREEARVEAMPQQQSGGHLRSLRSALDRRIDGQSAAKDVVGRALRRRLLGLSDADRPLRLLFAGPSGVGKTELGIACCEALLGRCLPDRNFRRWNLSEFSHPSKFNRLTGGDPNYVGYKEGGELTNFIRQAEERRAQRKGGAGTEHTSCVILFDEVDRAADGLLTFLMNFLDSGAIASGSGETVDATKALIVMTTNCGRNAINAACEREMMRGIRREVLREICDGRWENLGRLGSVVPFTPLRGEGRRSVVTRQLDAVSERLRASWGGAAPSLRLSPRLVDFVCERWEDDLGGRSTRDFIEETVVEALAEALDGERGALTAQHQLLLDVAPGERAGGGERVAARVCAAPEELSEPQVAS</sequence>
<dbReference type="EnsemblProtists" id="EOD10246">
    <property type="protein sequence ID" value="EOD10246"/>
    <property type="gene ID" value="EMIHUDRAFT_452724"/>
</dbReference>
<keyword evidence="3" id="KW-0175">Coiled coil</keyword>
<dbReference type="GeneID" id="17256450"/>
<protein>
    <recommendedName>
        <fullName evidence="4">AAA+ ATPase domain-containing protein</fullName>
    </recommendedName>
</protein>
<evidence type="ECO:0000259" key="4">
    <source>
        <dbReference type="SMART" id="SM00382"/>
    </source>
</evidence>
<dbReference type="PANTHER" id="PTHR11638">
    <property type="entry name" value="ATP-DEPENDENT CLP PROTEASE"/>
    <property type="match status" value="1"/>
</dbReference>
<dbReference type="GO" id="GO:0034605">
    <property type="term" value="P:cellular response to heat"/>
    <property type="evidence" value="ECO:0007669"/>
    <property type="project" value="TreeGrafter"/>
</dbReference>
<dbReference type="HOGENOM" id="CLU_629198_0_0_1"/>
<dbReference type="eggNOG" id="KOG1051">
    <property type="taxonomic scope" value="Eukaryota"/>
</dbReference>
<keyword evidence="2" id="KW-0067">ATP-binding</keyword>
<dbReference type="InterPro" id="IPR027417">
    <property type="entry name" value="P-loop_NTPase"/>
</dbReference>
<dbReference type="InterPro" id="IPR003959">
    <property type="entry name" value="ATPase_AAA_core"/>
</dbReference>
<reference evidence="6" key="1">
    <citation type="journal article" date="2013" name="Nature">
        <title>Pan genome of the phytoplankton Emiliania underpins its global distribution.</title>
        <authorList>
            <person name="Read B.A."/>
            <person name="Kegel J."/>
            <person name="Klute M.J."/>
            <person name="Kuo A."/>
            <person name="Lefebvre S.C."/>
            <person name="Maumus F."/>
            <person name="Mayer C."/>
            <person name="Miller J."/>
            <person name="Monier A."/>
            <person name="Salamov A."/>
            <person name="Young J."/>
            <person name="Aguilar M."/>
            <person name="Claverie J.M."/>
            <person name="Frickenhaus S."/>
            <person name="Gonzalez K."/>
            <person name="Herman E.K."/>
            <person name="Lin Y.C."/>
            <person name="Napier J."/>
            <person name="Ogata H."/>
            <person name="Sarno A.F."/>
            <person name="Shmutz J."/>
            <person name="Schroeder D."/>
            <person name="de Vargas C."/>
            <person name="Verret F."/>
            <person name="von Dassow P."/>
            <person name="Valentin K."/>
            <person name="Van de Peer Y."/>
            <person name="Wheeler G."/>
            <person name="Dacks J.B."/>
            <person name="Delwiche C.F."/>
            <person name="Dyhrman S.T."/>
            <person name="Glockner G."/>
            <person name="John U."/>
            <person name="Richards T."/>
            <person name="Worden A.Z."/>
            <person name="Zhang X."/>
            <person name="Grigoriev I.V."/>
            <person name="Allen A.E."/>
            <person name="Bidle K."/>
            <person name="Borodovsky M."/>
            <person name="Bowler C."/>
            <person name="Brownlee C."/>
            <person name="Cock J.M."/>
            <person name="Elias M."/>
            <person name="Gladyshev V.N."/>
            <person name="Groth M."/>
            <person name="Guda C."/>
            <person name="Hadaegh A."/>
            <person name="Iglesias-Rodriguez M.D."/>
            <person name="Jenkins J."/>
            <person name="Jones B.M."/>
            <person name="Lawson T."/>
            <person name="Leese F."/>
            <person name="Lindquist E."/>
            <person name="Lobanov A."/>
            <person name="Lomsadze A."/>
            <person name="Malik S.B."/>
            <person name="Marsh M.E."/>
            <person name="Mackinder L."/>
            <person name="Mock T."/>
            <person name="Mueller-Roeber B."/>
            <person name="Pagarete A."/>
            <person name="Parker M."/>
            <person name="Probert I."/>
            <person name="Quesneville H."/>
            <person name="Raines C."/>
            <person name="Rensing S.A."/>
            <person name="Riano-Pachon D.M."/>
            <person name="Richier S."/>
            <person name="Rokitta S."/>
            <person name="Shiraiwa Y."/>
            <person name="Soanes D.M."/>
            <person name="van der Giezen M."/>
            <person name="Wahlund T.M."/>
            <person name="Williams B."/>
            <person name="Wilson W."/>
            <person name="Wolfe G."/>
            <person name="Wurch L.L."/>
        </authorList>
    </citation>
    <scope>NUCLEOTIDE SEQUENCE</scope>
</reference>
<dbReference type="KEGG" id="ehx:EMIHUDRAFT_452724"/>
<dbReference type="PaxDb" id="2903-EOD10246"/>
<feature type="domain" description="AAA+ ATPase" evidence="4">
    <location>
        <begin position="133"/>
        <end position="292"/>
    </location>
</feature>
<proteinExistence type="predicted"/>
<dbReference type="RefSeq" id="XP_005762675.1">
    <property type="nucleotide sequence ID" value="XM_005762618.1"/>
</dbReference>
<evidence type="ECO:0000313" key="5">
    <source>
        <dbReference type="EnsemblProtists" id="EOD10246"/>
    </source>
</evidence>
<dbReference type="PANTHER" id="PTHR11638:SF18">
    <property type="entry name" value="HEAT SHOCK PROTEIN 104"/>
    <property type="match status" value="1"/>
</dbReference>
<dbReference type="Gene3D" id="3.40.50.300">
    <property type="entry name" value="P-loop containing nucleotide triphosphate hydrolases"/>
    <property type="match status" value="1"/>
</dbReference>
<dbReference type="PRINTS" id="PR00300">
    <property type="entry name" value="CLPPROTEASEA"/>
</dbReference>
<name>A0A0D3IG61_EMIH1</name>
<evidence type="ECO:0000256" key="3">
    <source>
        <dbReference type="SAM" id="Coils"/>
    </source>
</evidence>